<name>A0A0F9BJS5_9ZZZZ</name>
<dbReference type="EMBL" id="LAZR01051679">
    <property type="protein sequence ID" value="KKK84646.1"/>
    <property type="molecule type" value="Genomic_DNA"/>
</dbReference>
<proteinExistence type="predicted"/>
<feature type="non-terminal residue" evidence="1">
    <location>
        <position position="1"/>
    </location>
</feature>
<dbReference type="AlphaFoldDB" id="A0A0F9BJS5"/>
<protein>
    <submittedName>
        <fullName evidence="1">Uncharacterized protein</fullName>
    </submittedName>
</protein>
<accession>A0A0F9BJS5</accession>
<sequence>TGVFLDLVAMQDYEVFLLVNDDEFSLGTVGEILDLEAATSLATIFADIIGGMAFHTEDQTTQILKIELRSPNGL</sequence>
<organism evidence="1">
    <name type="scientific">marine sediment metagenome</name>
    <dbReference type="NCBI Taxonomy" id="412755"/>
    <lineage>
        <taxon>unclassified sequences</taxon>
        <taxon>metagenomes</taxon>
        <taxon>ecological metagenomes</taxon>
    </lineage>
</organism>
<reference evidence="1" key="1">
    <citation type="journal article" date="2015" name="Nature">
        <title>Complex archaea that bridge the gap between prokaryotes and eukaryotes.</title>
        <authorList>
            <person name="Spang A."/>
            <person name="Saw J.H."/>
            <person name="Jorgensen S.L."/>
            <person name="Zaremba-Niedzwiedzka K."/>
            <person name="Martijn J."/>
            <person name="Lind A.E."/>
            <person name="van Eijk R."/>
            <person name="Schleper C."/>
            <person name="Guy L."/>
            <person name="Ettema T.J."/>
        </authorList>
    </citation>
    <scope>NUCLEOTIDE SEQUENCE</scope>
</reference>
<comment type="caution">
    <text evidence="1">The sequence shown here is derived from an EMBL/GenBank/DDBJ whole genome shotgun (WGS) entry which is preliminary data.</text>
</comment>
<gene>
    <name evidence="1" type="ORF">LCGC14_2781280</name>
</gene>
<evidence type="ECO:0000313" key="1">
    <source>
        <dbReference type="EMBL" id="KKK84646.1"/>
    </source>
</evidence>